<dbReference type="AlphaFoldDB" id="A0A225DKC1"/>
<sequence>MASLPPDLLAALPDGAGPVVGRWWASLSEADRAQLADRWDERLEVRFFTPQPDDAGSVDEWDQVPNVAGGRFVPHDDARGLGEWGPGYFEYLLQHPELVLAYEPARRIFHIGCTRHAAARACLAGGAVPAGFDCPVGSAACPLQRLRGARFVSRRV</sequence>
<dbReference type="EMBL" id="NIDE01000017">
    <property type="protein sequence ID" value="OWK36607.1"/>
    <property type="molecule type" value="Genomic_DNA"/>
</dbReference>
<organism evidence="1 2">
    <name type="scientific">Fimbriiglobus ruber</name>
    <dbReference type="NCBI Taxonomy" id="1908690"/>
    <lineage>
        <taxon>Bacteria</taxon>
        <taxon>Pseudomonadati</taxon>
        <taxon>Planctomycetota</taxon>
        <taxon>Planctomycetia</taxon>
        <taxon>Gemmatales</taxon>
        <taxon>Gemmataceae</taxon>
        <taxon>Fimbriiglobus</taxon>
    </lineage>
</organism>
<comment type="caution">
    <text evidence="1">The sequence shown here is derived from an EMBL/GenBank/DDBJ whole genome shotgun (WGS) entry which is preliminary data.</text>
</comment>
<accession>A0A225DKC1</accession>
<reference evidence="2" key="1">
    <citation type="submission" date="2017-06" db="EMBL/GenBank/DDBJ databases">
        <title>Genome analysis of Fimbriiglobus ruber SP5, the first member of the order Planctomycetales with confirmed chitinolytic capability.</title>
        <authorList>
            <person name="Ravin N.V."/>
            <person name="Rakitin A.L."/>
            <person name="Ivanova A.A."/>
            <person name="Beletsky A.V."/>
            <person name="Kulichevskaya I.S."/>
            <person name="Mardanov A.V."/>
            <person name="Dedysh S.N."/>
        </authorList>
    </citation>
    <scope>NUCLEOTIDE SEQUENCE [LARGE SCALE GENOMIC DNA]</scope>
    <source>
        <strain evidence="2">SP5</strain>
    </source>
</reference>
<dbReference type="OrthoDB" id="280837at2"/>
<gene>
    <name evidence="1" type="ORF">FRUB_09170</name>
</gene>
<keyword evidence="2" id="KW-1185">Reference proteome</keyword>
<dbReference type="Proteomes" id="UP000214646">
    <property type="component" value="Unassembled WGS sequence"/>
</dbReference>
<proteinExistence type="predicted"/>
<dbReference type="RefSeq" id="WP_143393870.1">
    <property type="nucleotide sequence ID" value="NZ_NIDE01000017.1"/>
</dbReference>
<name>A0A225DKC1_9BACT</name>
<evidence type="ECO:0000313" key="1">
    <source>
        <dbReference type="EMBL" id="OWK36607.1"/>
    </source>
</evidence>
<protein>
    <submittedName>
        <fullName evidence="1">Uncharacterized protein</fullName>
    </submittedName>
</protein>
<evidence type="ECO:0000313" key="2">
    <source>
        <dbReference type="Proteomes" id="UP000214646"/>
    </source>
</evidence>